<dbReference type="CDD" id="cd02065">
    <property type="entry name" value="B12-binding_like"/>
    <property type="match status" value="1"/>
</dbReference>
<dbReference type="RefSeq" id="WP_318751347.1">
    <property type="nucleotide sequence ID" value="NZ_CP132508.1"/>
</dbReference>
<keyword evidence="7" id="KW-1185">Reference proteome</keyword>
<dbReference type="EMBL" id="CP132508">
    <property type="protein sequence ID" value="WPD19907.1"/>
    <property type="molecule type" value="Genomic_DNA"/>
</dbReference>
<sequence>MGRKPKILGAAVGDCVHVAGVVNFLHLAEAQGYATFCLGPAVPVDELLGAALEDDPDIIAVGYRLTPETGARVLAELKDKAERMGLAHKRFIFGGVGAVCDYARRLGLFEAVFDADTTVDEIIAYLRGGPTRQDEVDYPQTLVGRIEFKHPYPILRHHFGLPSVEATIRGVEAIAEARCLDVISLGTDQNAQEHFFRPEEMDPDEHGAGGVPVRTPDDLRAIYQASRRGNYPLMRCYSGTRDTLKWAAMLKETINNAWCAVPLFWYSQLDGRSRRPLDESIAEAQELMRWHARHGIPVEMNESHHWSLRDAPDTVAVAAAFLAAYNAYRCGVRTYVQQLMFNNPPGTSFKMDLAKMLAKLELVGELEGARFRVLRETRTGLSSYPADLDRAKGQIASSVTVQMALQPHIVHVVAYTEASHAATAEDVIASCRIAEQAIRNAVHGLPDMLRDPDIQERKNQLVQEARQLLEAIRSVAPEGTGDPWTDPATLKLAVEMGLLDAPHLMGNKAARGKVRTRMVGGACVAVDPATGRPLREEERIARVFADYERAMSGAPAPPPPA</sequence>
<protein>
    <submittedName>
        <fullName evidence="6">Methionine synthase</fullName>
    </submittedName>
</protein>
<evidence type="ECO:0000256" key="4">
    <source>
        <dbReference type="ARBA" id="ARBA00023285"/>
    </source>
</evidence>
<dbReference type="InterPro" id="IPR006396">
    <property type="entry name" value="Glu_mut_E"/>
</dbReference>
<accession>A0ABZ0QSX4</accession>
<dbReference type="SUPFAM" id="SSF52242">
    <property type="entry name" value="Cobalamin (vitamin B12)-binding domain"/>
    <property type="match status" value="1"/>
</dbReference>
<evidence type="ECO:0000259" key="5">
    <source>
        <dbReference type="PROSITE" id="PS51332"/>
    </source>
</evidence>
<dbReference type="InterPro" id="IPR016176">
    <property type="entry name" value="Cbl-dep_enz_cat"/>
</dbReference>
<proteinExistence type="predicted"/>
<gene>
    <name evidence="6" type="ORF">Q5761_04455</name>
</gene>
<keyword evidence="4" id="KW-0170">Cobalt</keyword>
<evidence type="ECO:0000256" key="2">
    <source>
        <dbReference type="ARBA" id="ARBA00022628"/>
    </source>
</evidence>
<evidence type="ECO:0000256" key="1">
    <source>
        <dbReference type="ARBA" id="ARBA00001922"/>
    </source>
</evidence>
<evidence type="ECO:0000256" key="3">
    <source>
        <dbReference type="ARBA" id="ARBA00023235"/>
    </source>
</evidence>
<dbReference type="Gene3D" id="3.40.50.280">
    <property type="entry name" value="Cobalamin-binding domain"/>
    <property type="match status" value="1"/>
</dbReference>
<comment type="cofactor">
    <cofactor evidence="1">
        <name>adenosylcob(III)alamin</name>
        <dbReference type="ChEBI" id="CHEBI:18408"/>
    </cofactor>
</comment>
<name>A0ABZ0QSX4_9FIRM</name>
<dbReference type="Pfam" id="PF06368">
    <property type="entry name" value="Met_asp_mut_E"/>
    <property type="match status" value="1"/>
</dbReference>
<keyword evidence="3" id="KW-0413">Isomerase</keyword>
<organism evidence="6 7">
    <name type="scientific">Thermaerobacter composti</name>
    <dbReference type="NCBI Taxonomy" id="554949"/>
    <lineage>
        <taxon>Bacteria</taxon>
        <taxon>Bacillati</taxon>
        <taxon>Bacillota</taxon>
        <taxon>Clostridia</taxon>
        <taxon>Eubacteriales</taxon>
        <taxon>Clostridiales Family XVII. Incertae Sedis</taxon>
        <taxon>Thermaerobacter</taxon>
    </lineage>
</organism>
<dbReference type="InterPro" id="IPR006158">
    <property type="entry name" value="Cobalamin-bd"/>
</dbReference>
<evidence type="ECO:0000313" key="6">
    <source>
        <dbReference type="EMBL" id="WPD19907.1"/>
    </source>
</evidence>
<dbReference type="SUPFAM" id="SSF51703">
    <property type="entry name" value="Cobalamin (vitamin B12)-dependent enzymes"/>
    <property type="match status" value="1"/>
</dbReference>
<feature type="domain" description="B12-binding" evidence="5">
    <location>
        <begin position="4"/>
        <end position="133"/>
    </location>
</feature>
<evidence type="ECO:0000313" key="7">
    <source>
        <dbReference type="Proteomes" id="UP001304683"/>
    </source>
</evidence>
<reference evidence="6 7" key="1">
    <citation type="submission" date="2023-08" db="EMBL/GenBank/DDBJ databases">
        <title>Genome sequence of Thermaerobacter compostii strain Ins1, a spore-forming filamentous bacterium isolated from a deep geothermal reservoir.</title>
        <authorList>
            <person name="Bregnard D."/>
            <person name="Gonzalez D."/>
            <person name="Junier P."/>
        </authorList>
    </citation>
    <scope>NUCLEOTIDE SEQUENCE [LARGE SCALE GENOMIC DNA]</scope>
    <source>
        <strain evidence="6 7">Ins1</strain>
    </source>
</reference>
<keyword evidence="2" id="KW-0846">Cobalamin</keyword>
<dbReference type="Gene3D" id="3.20.20.240">
    <property type="entry name" value="Methylmalonyl-CoA mutase"/>
    <property type="match status" value="1"/>
</dbReference>
<dbReference type="Proteomes" id="UP001304683">
    <property type="component" value="Chromosome"/>
</dbReference>
<dbReference type="PROSITE" id="PS51332">
    <property type="entry name" value="B12_BINDING"/>
    <property type="match status" value="1"/>
</dbReference>
<dbReference type="InterPro" id="IPR036724">
    <property type="entry name" value="Cobalamin-bd_sf"/>
</dbReference>